<gene>
    <name evidence="2" type="ORF">cyc_08781</name>
</gene>
<keyword evidence="3" id="KW-1185">Reference proteome</keyword>
<feature type="region of interest" description="Disordered" evidence="1">
    <location>
        <begin position="1"/>
        <end position="45"/>
    </location>
</feature>
<evidence type="ECO:0000313" key="3">
    <source>
        <dbReference type="Proteomes" id="UP000095192"/>
    </source>
</evidence>
<dbReference type="Proteomes" id="UP000095192">
    <property type="component" value="Unassembled WGS sequence"/>
</dbReference>
<proteinExistence type="predicted"/>
<sequence>MALSSEWQQGERDRGTSAAAASFAGMQEGKWGSGSNTTSECCISSSTEETAPLPRGLAKRKPPCQQLLQALCIATN</sequence>
<reference evidence="2 3" key="1">
    <citation type="journal article" date="2016" name="BMC Genomics">
        <title>Comparative genomics reveals Cyclospora cayetanensis possesses coccidia-like metabolism and invasion components but unique surface antigens.</title>
        <authorList>
            <person name="Liu S."/>
            <person name="Wang L."/>
            <person name="Zheng H."/>
            <person name="Xu Z."/>
            <person name="Roellig D.M."/>
            <person name="Li N."/>
            <person name="Frace M.A."/>
            <person name="Tang K."/>
            <person name="Arrowood M.J."/>
            <person name="Moss D.M."/>
            <person name="Zhang L."/>
            <person name="Feng Y."/>
            <person name="Xiao L."/>
        </authorList>
    </citation>
    <scope>NUCLEOTIDE SEQUENCE [LARGE SCALE GENOMIC DNA]</scope>
    <source>
        <strain evidence="2 3">CHN_HEN01</strain>
    </source>
</reference>
<dbReference type="InParanoid" id="A0A1D3D1J6"/>
<evidence type="ECO:0000256" key="1">
    <source>
        <dbReference type="SAM" id="MobiDB-lite"/>
    </source>
</evidence>
<dbReference type="EMBL" id="JROU02001136">
    <property type="protein sequence ID" value="OEH77312.1"/>
    <property type="molecule type" value="Genomic_DNA"/>
</dbReference>
<name>A0A1D3D1J6_9EIME</name>
<evidence type="ECO:0000313" key="2">
    <source>
        <dbReference type="EMBL" id="OEH77312.1"/>
    </source>
</evidence>
<comment type="caution">
    <text evidence="2">The sequence shown here is derived from an EMBL/GenBank/DDBJ whole genome shotgun (WGS) entry which is preliminary data.</text>
</comment>
<dbReference type="AlphaFoldDB" id="A0A1D3D1J6"/>
<accession>A0A1D3D1J6</accession>
<protein>
    <submittedName>
        <fullName evidence="2">Uncharacterized protein</fullName>
    </submittedName>
</protein>
<dbReference type="VEuPathDB" id="ToxoDB:cyc_08781"/>
<organism evidence="2 3">
    <name type="scientific">Cyclospora cayetanensis</name>
    <dbReference type="NCBI Taxonomy" id="88456"/>
    <lineage>
        <taxon>Eukaryota</taxon>
        <taxon>Sar</taxon>
        <taxon>Alveolata</taxon>
        <taxon>Apicomplexa</taxon>
        <taxon>Conoidasida</taxon>
        <taxon>Coccidia</taxon>
        <taxon>Eucoccidiorida</taxon>
        <taxon>Eimeriorina</taxon>
        <taxon>Eimeriidae</taxon>
        <taxon>Cyclospora</taxon>
    </lineage>
</organism>